<dbReference type="CDD" id="cd09679">
    <property type="entry name" value="Cas10_III"/>
    <property type="match status" value="1"/>
</dbReference>
<dbReference type="GO" id="GO:0051607">
    <property type="term" value="P:defense response to virus"/>
    <property type="evidence" value="ECO:0007669"/>
    <property type="project" value="UniProtKB-KW"/>
</dbReference>
<dbReference type="NCBIfam" id="TIGR02577">
    <property type="entry name" value="cas_TM1794_Cmr2"/>
    <property type="match status" value="1"/>
</dbReference>
<dbReference type="PIR" id="B69483">
    <property type="entry name" value="B69483"/>
</dbReference>
<keyword evidence="5" id="KW-1185">Reference proteome</keyword>
<dbReference type="eggNOG" id="arCOG02666">
    <property type="taxonomic scope" value="Archaea"/>
</dbReference>
<organism evidence="4 5">
    <name type="scientific">Archaeoglobus fulgidus (strain ATCC 49558 / DSM 4304 / JCM 9628 / NBRC 100126 / VC-16)</name>
    <dbReference type="NCBI Taxonomy" id="224325"/>
    <lineage>
        <taxon>Archaea</taxon>
        <taxon>Methanobacteriati</taxon>
        <taxon>Methanobacteriota</taxon>
        <taxon>Archaeoglobi</taxon>
        <taxon>Archaeoglobales</taxon>
        <taxon>Archaeoglobaceae</taxon>
        <taxon>Archaeoglobus</taxon>
    </lineage>
</organism>
<dbReference type="InterPro" id="IPR000160">
    <property type="entry name" value="GGDEF_dom"/>
</dbReference>
<dbReference type="InterPro" id="IPR038242">
    <property type="entry name" value="Cmr2_N"/>
</dbReference>
<dbReference type="InterPro" id="IPR052117">
    <property type="entry name" value="Cas10/Csm1_subtype-III-A"/>
</dbReference>
<dbReference type="PaxDb" id="224325-AF_1867"/>
<dbReference type="Pfam" id="PF22335">
    <property type="entry name" value="Cas10-Cmr2_palm2"/>
    <property type="match status" value="1"/>
</dbReference>
<dbReference type="PANTHER" id="PTHR36528:SF1">
    <property type="entry name" value="CRISPR SYSTEM SINGLE-STRAND-SPECIFIC DEOXYRIBONUCLEASE CAS10_CSM1 (SUBTYPE III-A)"/>
    <property type="match status" value="1"/>
</dbReference>
<evidence type="ECO:0000313" key="5">
    <source>
        <dbReference type="Proteomes" id="UP000002199"/>
    </source>
</evidence>
<evidence type="ECO:0000313" key="4">
    <source>
        <dbReference type="EMBL" id="AAB89390.1"/>
    </source>
</evidence>
<dbReference type="Pfam" id="PF12469">
    <property type="entry name" value="Cmr2_N"/>
    <property type="match status" value="1"/>
</dbReference>
<accession>O28412</accession>
<dbReference type="STRING" id="224325.AF_1867"/>
<proteinExistence type="predicted"/>
<dbReference type="InterPro" id="IPR054767">
    <property type="entry name" value="Cas10-Cmr2_palm2"/>
</dbReference>
<dbReference type="InterPro" id="IPR043128">
    <property type="entry name" value="Rev_trsase/Diguanyl_cyclase"/>
</dbReference>
<gene>
    <name evidence="4" type="ordered locus">AF_1867</name>
</gene>
<name>O28412_ARCFU</name>
<dbReference type="AlphaFoldDB" id="O28412"/>
<dbReference type="PhylomeDB" id="O28412"/>
<evidence type="ECO:0000259" key="3">
    <source>
        <dbReference type="PROSITE" id="PS50887"/>
    </source>
</evidence>
<dbReference type="EnsemblBacteria" id="AAB89390">
    <property type="protein sequence ID" value="AAB89390"/>
    <property type="gene ID" value="AF_1867"/>
</dbReference>
<protein>
    <recommendedName>
        <fullName evidence="3">GGDEF domain-containing protein</fullName>
    </recommendedName>
</protein>
<dbReference type="InterPro" id="IPR024615">
    <property type="entry name" value="CRISPR-assoc_Cmr2_N"/>
</dbReference>
<evidence type="ECO:0000256" key="2">
    <source>
        <dbReference type="ARBA" id="ARBA00023118"/>
    </source>
</evidence>
<sequence>MGQYFRVSGKYRGRENLPREVNKMADNEFWLNKIRAFFHDPPDKSFELKTHERRASFILGELKPSKSLKRIIKNADIQASSLQRVDLEKSIHKKELKSTFDRIHNTEKYEYIGQPIIRHPVTGEIKEYGTILANLPQTQREVYDVDDEGKEDYEEQFQEILSRILKIEKKVFDDFKNRYSDPKDLYISLWAFYAEKLKEALEEEFSASFAEEFVNLPAYTLSPDHTLFDHADATSAIFGAEIDGKKPVLVLFKISPVQKFIADARKEKDLWAASHMLSTLTFKAISFIADKFGPDVVIYPHLRGNPFFHAWLHSKKIWEFSDSHSLKIASVPNKFLALVGVSDEKELNNLREGIRNEIESFLADLFDKLWNEVIVGALEHSDALKHLGDKKEIHKEILLKRFTLTLSSLKIHDVDVSGSKEEAYEKVKDFVRSLGLPNAIESKYLQWLDMLGSVEASNNRPTKYDLYSLYYEILTVLNAIESTHFDKPAEPAGYKCTLCGEHLAIGGESREMMENVWGKIHKRWPSHLRSNERLCAVCAVKRFYPKFIETLDIFEGVGKVVPDIESVSEVAMCRRTKHGITWKEVYDYLRGLKNVDDEKLLGKLENLKHSVQTLINNVKSELKSRKVYPEEFLEGLNRNFSNEILYSERLRDFNTLLDTLGFDAAKLGLDDVKNYETMISELRERLSEVYKMLGEPPKYYAILMMDGDEMGKLLSGEKLKTAEHYLHSAILERVSDALRVKAKTVRRLITPAAHSSISRALKNFSVNHVPDVVRKGNGTLIYSGGDDVLVLLPVDTAFDVATELAMTFSTSWNGWEMLPGNKLSAGLLIVHYKHPLYDALEKTRELLQKAKKLGRNAIAVGLLKRSGSYYESVVNFETLEDAKAVANLLVKEQVSPRIIYELLNFADVISKEFLHQLVKYEAVRHSIDKNLAEEFQSVFARGHQGVRVELEGNDEEINKYISDGANLETFLDKYEKAVDVIRKQVRGFLNLVKILYESIRGGAK</sequence>
<keyword evidence="1" id="KW-0547">Nucleotide-binding</keyword>
<feature type="domain" description="GGDEF" evidence="3">
    <location>
        <begin position="698"/>
        <end position="863"/>
    </location>
</feature>
<dbReference type="HOGENOM" id="CLU_012640_0_0_2"/>
<dbReference type="InterPro" id="IPR013407">
    <property type="entry name" value="CRISPR-assoc_prot_Cmr2"/>
</dbReference>
<dbReference type="Gene3D" id="3.30.70.2220">
    <property type="entry name" value="CRISPR-Cas system, Cmr2 subunit, D1 domain, cysteine cluster"/>
    <property type="match status" value="1"/>
</dbReference>
<dbReference type="GO" id="GO:0000166">
    <property type="term" value="F:nucleotide binding"/>
    <property type="evidence" value="ECO:0007669"/>
    <property type="project" value="UniProtKB-KW"/>
</dbReference>
<dbReference type="KEGG" id="afu:AF_1867"/>
<dbReference type="Gene3D" id="3.30.70.270">
    <property type="match status" value="1"/>
</dbReference>
<reference evidence="4 5" key="1">
    <citation type="journal article" date="1997" name="Nature">
        <title>The complete genome sequence of the hyperthermophilic, sulphate-reducing archaeon Archaeoglobus fulgidus.</title>
        <authorList>
            <person name="Klenk H.P."/>
            <person name="Clayton R.A."/>
            <person name="Tomb J."/>
            <person name="White O."/>
            <person name="Nelson K.E."/>
            <person name="Ketchum K.A."/>
            <person name="Dodson R.J."/>
            <person name="Gwinn M."/>
            <person name="Hickey E.K."/>
            <person name="Peterson J.D."/>
            <person name="Richardson D.L."/>
            <person name="Kerlavage A.R."/>
            <person name="Graham D.E."/>
            <person name="Kyrpides N.C."/>
            <person name="Fleischmann R.D."/>
            <person name="Quackenbush J."/>
            <person name="Lee N.H."/>
            <person name="Sutton G.G."/>
            <person name="Gill S."/>
            <person name="Kirkness E.F."/>
            <person name="Dougherty B.A."/>
            <person name="McKenney K."/>
            <person name="Adams M.D."/>
            <person name="Loftus B."/>
            <person name="Peterson S."/>
            <person name="Reich C.I."/>
            <person name="McNeil L.K."/>
            <person name="Badger J.H."/>
            <person name="Glodek A."/>
            <person name="Zhou L."/>
            <person name="Overbeek R."/>
            <person name="Gocayne J.D."/>
            <person name="Weidman J.F."/>
            <person name="McDonald L."/>
            <person name="Utterback T."/>
            <person name="Cotton M.D."/>
            <person name="Spriggs T."/>
            <person name="Artiach P."/>
            <person name="Kaine B.P."/>
            <person name="Sykes S.M."/>
            <person name="Sadow P.W."/>
            <person name="D'Andrea K.P."/>
            <person name="Bowman C."/>
            <person name="Fujii C."/>
            <person name="Garland S.A."/>
            <person name="Mason T.M."/>
            <person name="Olsen G.J."/>
            <person name="Fraser C.M."/>
            <person name="Smith H.O."/>
            <person name="Woese C.R."/>
            <person name="Venter J.C."/>
        </authorList>
    </citation>
    <scope>NUCLEOTIDE SEQUENCE [LARGE SCALE GENOMIC DNA]</scope>
    <source>
        <strain evidence="5">ATCC 49558 / DSM 4304 / JCM 9628 / NBRC 100126 / VC-16</strain>
    </source>
</reference>
<dbReference type="Proteomes" id="UP000002199">
    <property type="component" value="Chromosome"/>
</dbReference>
<dbReference type="PANTHER" id="PTHR36528">
    <property type="entry name" value="CRISPR SYSTEM SINGLE-STRAND-SPECIFIC DEOXYRIBONUCLEASE CAS10/CSM1 (SUBTYPE III-A)"/>
    <property type="match status" value="1"/>
</dbReference>
<dbReference type="EMBL" id="AE000782">
    <property type="protein sequence ID" value="AAB89390.1"/>
    <property type="molecule type" value="Genomic_DNA"/>
</dbReference>
<dbReference type="PROSITE" id="PS50887">
    <property type="entry name" value="GGDEF"/>
    <property type="match status" value="1"/>
</dbReference>
<keyword evidence="2" id="KW-0051">Antiviral defense</keyword>
<evidence type="ECO:0000256" key="1">
    <source>
        <dbReference type="ARBA" id="ARBA00022741"/>
    </source>
</evidence>